<dbReference type="SUPFAM" id="SSF52172">
    <property type="entry name" value="CheY-like"/>
    <property type="match status" value="1"/>
</dbReference>
<evidence type="ECO:0000256" key="11">
    <source>
        <dbReference type="ARBA" id="ARBA00022777"/>
    </source>
</evidence>
<dbReference type="InterPro" id="IPR003661">
    <property type="entry name" value="HisK_dim/P_dom"/>
</dbReference>
<evidence type="ECO:0000256" key="13">
    <source>
        <dbReference type="ARBA" id="ARBA00022840"/>
    </source>
</evidence>
<dbReference type="Gene3D" id="1.10.287.130">
    <property type="match status" value="1"/>
</dbReference>
<feature type="modified residue" description="4-aspartylphosphate" evidence="18">
    <location>
        <position position="313"/>
    </location>
</feature>
<keyword evidence="16" id="KW-0902">Two-component regulatory system</keyword>
<evidence type="ECO:0000256" key="7">
    <source>
        <dbReference type="ARBA" id="ARBA00022679"/>
    </source>
</evidence>
<dbReference type="GO" id="GO:0005524">
    <property type="term" value="F:ATP binding"/>
    <property type="evidence" value="ECO:0007669"/>
    <property type="project" value="UniProtKB-KW"/>
</dbReference>
<gene>
    <name evidence="21" type="ORF">GIB67_010391</name>
</gene>
<dbReference type="SMART" id="SM00388">
    <property type="entry name" value="HisKA"/>
    <property type="match status" value="1"/>
</dbReference>
<dbReference type="PRINTS" id="PR00344">
    <property type="entry name" value="BCTRLSENSOR"/>
</dbReference>
<evidence type="ECO:0000256" key="1">
    <source>
        <dbReference type="ARBA" id="ARBA00000085"/>
    </source>
</evidence>
<keyword evidence="15" id="KW-0186">Copper</keyword>
<dbReference type="PANTHER" id="PTHR24423:SF615">
    <property type="entry name" value="ETHYLENE RECEPTOR 1"/>
    <property type="match status" value="1"/>
</dbReference>
<evidence type="ECO:0000256" key="12">
    <source>
        <dbReference type="ARBA" id="ARBA00022824"/>
    </source>
</evidence>
<evidence type="ECO:0000256" key="16">
    <source>
        <dbReference type="ARBA" id="ARBA00023012"/>
    </source>
</evidence>
<dbReference type="PROSITE" id="PS50110">
    <property type="entry name" value="RESPONSE_REGULATORY"/>
    <property type="match status" value="1"/>
</dbReference>
<name>A0A7J7MAB5_9MAGN</name>
<feature type="domain" description="Histidine kinase" evidence="19">
    <location>
        <begin position="34"/>
        <end position="273"/>
    </location>
</feature>
<evidence type="ECO:0000256" key="15">
    <source>
        <dbReference type="ARBA" id="ARBA00023008"/>
    </source>
</evidence>
<evidence type="ECO:0000259" key="19">
    <source>
        <dbReference type="PROSITE" id="PS50109"/>
    </source>
</evidence>
<keyword evidence="11" id="KW-0418">Kinase</keyword>
<dbReference type="GO" id="GO:0038199">
    <property type="term" value="F:ethylene receptor activity"/>
    <property type="evidence" value="ECO:0007669"/>
    <property type="project" value="TreeGrafter"/>
</dbReference>
<keyword evidence="17" id="KW-0472">Membrane</keyword>
<dbReference type="PANTHER" id="PTHR24423">
    <property type="entry name" value="TWO-COMPONENT SENSOR HISTIDINE KINASE"/>
    <property type="match status" value="1"/>
</dbReference>
<evidence type="ECO:0000256" key="3">
    <source>
        <dbReference type="ARBA" id="ARBA00004477"/>
    </source>
</evidence>
<evidence type="ECO:0000256" key="5">
    <source>
        <dbReference type="ARBA" id="ARBA00012438"/>
    </source>
</evidence>
<comment type="catalytic activity">
    <reaction evidence="1">
        <text>ATP + protein L-histidine = ADP + protein N-phospho-L-histidine.</text>
        <dbReference type="EC" id="2.7.13.3"/>
    </reaction>
</comment>
<keyword evidence="10" id="KW-0936">Ethylene signaling pathway</keyword>
<evidence type="ECO:0000256" key="17">
    <source>
        <dbReference type="ARBA" id="ARBA00023136"/>
    </source>
</evidence>
<dbReference type="FunFam" id="1.10.287.130:FF:000004">
    <property type="entry name" value="Ethylene receptor 1"/>
    <property type="match status" value="1"/>
</dbReference>
<dbReference type="Pfam" id="PF00512">
    <property type="entry name" value="HisKA"/>
    <property type="match status" value="1"/>
</dbReference>
<dbReference type="InterPro" id="IPR001789">
    <property type="entry name" value="Sig_transdc_resp-reg_receiver"/>
</dbReference>
<dbReference type="InterPro" id="IPR036890">
    <property type="entry name" value="HATPase_C_sf"/>
</dbReference>
<protein>
    <recommendedName>
        <fullName evidence="5">histidine kinase</fullName>
        <ecNumber evidence="5">2.7.13.3</ecNumber>
    </recommendedName>
</protein>
<feature type="domain" description="Response regulatory" evidence="20">
    <location>
        <begin position="265"/>
        <end position="371"/>
    </location>
</feature>
<dbReference type="GO" id="GO:0046872">
    <property type="term" value="F:metal ion binding"/>
    <property type="evidence" value="ECO:0007669"/>
    <property type="project" value="UniProtKB-KW"/>
</dbReference>
<proteinExistence type="inferred from homology"/>
<dbReference type="InterPro" id="IPR003594">
    <property type="entry name" value="HATPase_dom"/>
</dbReference>
<dbReference type="InterPro" id="IPR004358">
    <property type="entry name" value="Sig_transdc_His_kin-like_C"/>
</dbReference>
<dbReference type="FunFam" id="3.30.565.10:FF:000030">
    <property type="entry name" value="Ethylene receptor 1"/>
    <property type="match status" value="1"/>
</dbReference>
<dbReference type="EC" id="2.7.13.3" evidence="5"/>
<dbReference type="Pfam" id="PF00072">
    <property type="entry name" value="Response_reg"/>
    <property type="match status" value="1"/>
</dbReference>
<keyword evidence="6 18" id="KW-0597">Phosphoprotein</keyword>
<organism evidence="21 22">
    <name type="scientific">Kingdonia uniflora</name>
    <dbReference type="NCBI Taxonomy" id="39325"/>
    <lineage>
        <taxon>Eukaryota</taxon>
        <taxon>Viridiplantae</taxon>
        <taxon>Streptophyta</taxon>
        <taxon>Embryophyta</taxon>
        <taxon>Tracheophyta</taxon>
        <taxon>Spermatophyta</taxon>
        <taxon>Magnoliopsida</taxon>
        <taxon>Ranunculales</taxon>
        <taxon>Circaeasteraceae</taxon>
        <taxon>Kingdonia</taxon>
    </lineage>
</organism>
<evidence type="ECO:0000256" key="14">
    <source>
        <dbReference type="ARBA" id="ARBA00022989"/>
    </source>
</evidence>
<dbReference type="Gene3D" id="3.40.50.2300">
    <property type="match status" value="1"/>
</dbReference>
<keyword evidence="14" id="KW-1133">Transmembrane helix</keyword>
<dbReference type="GO" id="GO:0005789">
    <property type="term" value="C:endoplasmic reticulum membrane"/>
    <property type="evidence" value="ECO:0007669"/>
    <property type="project" value="UniProtKB-SubCell"/>
</dbReference>
<keyword evidence="12" id="KW-0256">Endoplasmic reticulum</keyword>
<dbReference type="SUPFAM" id="SSF55874">
    <property type="entry name" value="ATPase domain of HSP90 chaperone/DNA topoisomerase II/histidine kinase"/>
    <property type="match status" value="1"/>
</dbReference>
<dbReference type="SUPFAM" id="SSF47384">
    <property type="entry name" value="Homodimeric domain of signal transducing histidine kinase"/>
    <property type="match status" value="1"/>
</dbReference>
<evidence type="ECO:0000256" key="6">
    <source>
        <dbReference type="ARBA" id="ARBA00022553"/>
    </source>
</evidence>
<dbReference type="Pfam" id="PF02518">
    <property type="entry name" value="HATPase_c"/>
    <property type="match status" value="1"/>
</dbReference>
<dbReference type="PROSITE" id="PS50109">
    <property type="entry name" value="HIS_KIN"/>
    <property type="match status" value="1"/>
</dbReference>
<comment type="cofactor">
    <cofactor evidence="2">
        <name>Cu cation</name>
        <dbReference type="ChEBI" id="CHEBI:23378"/>
    </cofactor>
</comment>
<comment type="subcellular location">
    <subcellularLocation>
        <location evidence="3">Endoplasmic reticulum membrane</location>
        <topology evidence="3">Multi-pass membrane protein</topology>
    </subcellularLocation>
</comment>
<evidence type="ECO:0000256" key="4">
    <source>
        <dbReference type="ARBA" id="ARBA00009842"/>
    </source>
</evidence>
<accession>A0A7J7MAB5</accession>
<dbReference type="InterPro" id="IPR005467">
    <property type="entry name" value="His_kinase_dom"/>
</dbReference>
<keyword evidence="22" id="KW-1185">Reference proteome</keyword>
<comment type="caution">
    <text evidence="21">The sequence shown here is derived from an EMBL/GenBank/DDBJ whole genome shotgun (WGS) entry which is preliminary data.</text>
</comment>
<evidence type="ECO:0000256" key="8">
    <source>
        <dbReference type="ARBA" id="ARBA00022692"/>
    </source>
</evidence>
<dbReference type="SMART" id="SM00387">
    <property type="entry name" value="HATPase_c"/>
    <property type="match status" value="1"/>
</dbReference>
<dbReference type="Gene3D" id="3.30.565.10">
    <property type="entry name" value="Histidine kinase-like ATPase, C-terminal domain"/>
    <property type="match status" value="1"/>
</dbReference>
<dbReference type="OrthoDB" id="550978at2759"/>
<keyword evidence="8" id="KW-0812">Transmembrane</keyword>
<dbReference type="CDD" id="cd00082">
    <property type="entry name" value="HisKA"/>
    <property type="match status" value="1"/>
</dbReference>
<evidence type="ECO:0000259" key="20">
    <source>
        <dbReference type="PROSITE" id="PS50110"/>
    </source>
</evidence>
<keyword evidence="13" id="KW-0067">ATP-binding</keyword>
<dbReference type="AlphaFoldDB" id="A0A7J7MAB5"/>
<evidence type="ECO:0000313" key="21">
    <source>
        <dbReference type="EMBL" id="KAF6151817.1"/>
    </source>
</evidence>
<dbReference type="InterPro" id="IPR036097">
    <property type="entry name" value="HisK_dim/P_sf"/>
</dbReference>
<keyword evidence="7" id="KW-0808">Transferase</keyword>
<dbReference type="GO" id="GO:0051740">
    <property type="term" value="F:ethylene binding"/>
    <property type="evidence" value="ECO:0007669"/>
    <property type="project" value="TreeGrafter"/>
</dbReference>
<dbReference type="Proteomes" id="UP000541444">
    <property type="component" value="Unassembled WGS sequence"/>
</dbReference>
<evidence type="ECO:0000256" key="9">
    <source>
        <dbReference type="ARBA" id="ARBA00022741"/>
    </source>
</evidence>
<evidence type="ECO:0000313" key="22">
    <source>
        <dbReference type="Proteomes" id="UP000541444"/>
    </source>
</evidence>
<reference evidence="21 22" key="1">
    <citation type="journal article" date="2020" name="IScience">
        <title>Genome Sequencing of the Endangered Kingdonia uniflora (Circaeasteraceae, Ranunculales) Reveals Potential Mechanisms of Evolutionary Specialization.</title>
        <authorList>
            <person name="Sun Y."/>
            <person name="Deng T."/>
            <person name="Zhang A."/>
            <person name="Moore M.J."/>
            <person name="Landis J.B."/>
            <person name="Lin N."/>
            <person name="Zhang H."/>
            <person name="Zhang X."/>
            <person name="Huang J."/>
            <person name="Zhang X."/>
            <person name="Sun H."/>
            <person name="Wang H."/>
        </authorList>
    </citation>
    <scope>NUCLEOTIDE SEQUENCE [LARGE SCALE GENOMIC DNA]</scope>
    <source>
        <strain evidence="21">TB1705</strain>
        <tissue evidence="21">Leaf</tissue>
    </source>
</reference>
<evidence type="ECO:0000256" key="18">
    <source>
        <dbReference type="PROSITE-ProRule" id="PRU00169"/>
    </source>
</evidence>
<dbReference type="EMBL" id="JACGCM010001659">
    <property type="protein sequence ID" value="KAF6151817.1"/>
    <property type="molecule type" value="Genomic_DNA"/>
</dbReference>
<dbReference type="GO" id="GO:0000155">
    <property type="term" value="F:phosphorelay sensor kinase activity"/>
    <property type="evidence" value="ECO:0007669"/>
    <property type="project" value="InterPro"/>
</dbReference>
<dbReference type="InterPro" id="IPR011006">
    <property type="entry name" value="CheY-like_superfamily"/>
</dbReference>
<sequence>MRARDHLGEQNVALDLAKREPETTIRAHNDFLTVMNHEMRTPMHAIIALYSLLQETELTAEQRLMVKTVLKSSNLLATLINDVLDLSRLEDRSLELDLRAFNLHSVFREVINLIRPIASVKKLFLPLNLVPDLPEYVVGDEKLLMQTILNVAGNAVKFFKKGSIYVSVSVAKLESLRDARAPGFSPMPSDNHFYLRVQVKDSGSGINPQDIPKLFSKFADRQSLASKNSCGKGFGLAISKRFFSLMEGHIWIESEGLGKGCTTTFLVKLGIAERPKMATKGLLVHLGYDVTAVGSSEECLRIFSHEHKVVFTDVGISGMDGCEVVSVLQDRFSARHQRPLITALTTNTDRATKDNYLRVGMDGVVLKPVSL</sequence>
<evidence type="ECO:0000256" key="2">
    <source>
        <dbReference type="ARBA" id="ARBA00001935"/>
    </source>
</evidence>
<comment type="similarity">
    <text evidence="4">Belongs to the ethylene receptor family.</text>
</comment>
<keyword evidence="9" id="KW-0547">Nucleotide-binding</keyword>
<evidence type="ECO:0000256" key="10">
    <source>
        <dbReference type="ARBA" id="ARBA00022745"/>
    </source>
</evidence>